<evidence type="ECO:0000313" key="3">
    <source>
        <dbReference type="Proteomes" id="UP000018211"/>
    </source>
</evidence>
<dbReference type="PROSITE" id="PS50075">
    <property type="entry name" value="CARRIER"/>
    <property type="match status" value="1"/>
</dbReference>
<dbReference type="SUPFAM" id="SSF53474">
    <property type="entry name" value="alpha/beta-Hydrolases"/>
    <property type="match status" value="1"/>
</dbReference>
<dbReference type="Proteomes" id="UP000018211">
    <property type="component" value="Unassembled WGS sequence"/>
</dbReference>
<dbReference type="AlphaFoldDB" id="A0AAV2VZN7"/>
<dbReference type="Gene3D" id="3.40.50.1820">
    <property type="entry name" value="alpha/beta hydrolase"/>
    <property type="match status" value="1"/>
</dbReference>
<name>A0AAV2VZN7_9VIBR</name>
<sequence length="333" mass="37155">MRNSLELEIKRVKAAFESVLNKEVDELDGDFFALGGDSFDAIRVVSMLRDDKPIAIVDLFENPTIRSFSKYLIDNCTQDSARFVKLVTSNSDCKVAFIGIPYGGGDPVNYKYMFEDYSSISTYGFDIANQSVASEEECEQLVCDLVEELCNIQAEQIVIYGHCAGAALASCLATKLTSIREGVHLVVAAAVPILDPKAKLDEAKNTSEESWESYLRFIGGFDGLTHREVQSMMQKGRRDHVLSCEAFRLLNKLDTCELSSLAIFGGEDPVTENISSCLTAWNNLIPVRRYETIPSGGHYFIRTHREEIESLVHTFLVLNTNLLSKRKECEASN</sequence>
<dbReference type="RefSeq" id="WP_022614101.1">
    <property type="nucleotide sequence ID" value="NZ_LK391966.1"/>
</dbReference>
<accession>A0AAV2VZN7</accession>
<dbReference type="InterPro" id="IPR036736">
    <property type="entry name" value="ACP-like_sf"/>
</dbReference>
<keyword evidence="2" id="KW-0436">Ligase</keyword>
<protein>
    <submittedName>
        <fullName evidence="2">Phosphopantetheine-binding protein</fullName>
        <ecNumber evidence="2">6.3.2.-</ecNumber>
    </submittedName>
</protein>
<comment type="caution">
    <text evidence="2">The sequence shown here is derived from an EMBL/GenBank/DDBJ whole genome shotgun (WGS) entry which is preliminary data.</text>
</comment>
<dbReference type="Gene3D" id="1.10.1200.10">
    <property type="entry name" value="ACP-like"/>
    <property type="match status" value="1"/>
</dbReference>
<proteinExistence type="predicted"/>
<gene>
    <name evidence="2" type="ORF">VIBNISOn1_p0068</name>
</gene>
<dbReference type="InterPro" id="IPR029058">
    <property type="entry name" value="AB_hydrolase_fold"/>
</dbReference>
<evidence type="ECO:0000259" key="1">
    <source>
        <dbReference type="PROSITE" id="PS50075"/>
    </source>
</evidence>
<dbReference type="EMBL" id="CAOF01000200">
    <property type="protein sequence ID" value="CCO50231.1"/>
    <property type="molecule type" value="Genomic_DNA"/>
</dbReference>
<dbReference type="EC" id="6.3.2.-" evidence="2"/>
<dbReference type="Pfam" id="PF00550">
    <property type="entry name" value="PP-binding"/>
    <property type="match status" value="1"/>
</dbReference>
<reference evidence="2 3" key="1">
    <citation type="journal article" date="2013" name="ISME J.">
        <title>Comparative genomics of pathogenic lineages of Vibrio nigripulchritudo identifies virulence-associated traits.</title>
        <authorList>
            <person name="Goudenege D."/>
            <person name="Labreuche Y."/>
            <person name="Krin E."/>
            <person name="Ansquer D."/>
            <person name="Mangenot S."/>
            <person name="Calteau A."/>
            <person name="Medigue C."/>
            <person name="Mazel D."/>
            <person name="Polz M.F."/>
            <person name="Le Roux F."/>
        </authorList>
    </citation>
    <scope>NUCLEOTIDE SEQUENCE [LARGE SCALE GENOMIC DNA]</scope>
    <source>
        <strain evidence="2 3">SOn1</strain>
    </source>
</reference>
<dbReference type="InterPro" id="IPR009081">
    <property type="entry name" value="PP-bd_ACP"/>
</dbReference>
<feature type="domain" description="Carrier" evidence="1">
    <location>
        <begin position="3"/>
        <end position="76"/>
    </location>
</feature>
<dbReference type="GO" id="GO:0016874">
    <property type="term" value="F:ligase activity"/>
    <property type="evidence" value="ECO:0007669"/>
    <property type="project" value="UniProtKB-KW"/>
</dbReference>
<evidence type="ECO:0000313" key="2">
    <source>
        <dbReference type="EMBL" id="CCO50231.1"/>
    </source>
</evidence>
<organism evidence="2 3">
    <name type="scientific">Vibrio nigripulchritudo SOn1</name>
    <dbReference type="NCBI Taxonomy" id="1238450"/>
    <lineage>
        <taxon>Bacteria</taxon>
        <taxon>Pseudomonadati</taxon>
        <taxon>Pseudomonadota</taxon>
        <taxon>Gammaproteobacteria</taxon>
        <taxon>Vibrionales</taxon>
        <taxon>Vibrionaceae</taxon>
        <taxon>Vibrio</taxon>
    </lineage>
</organism>